<feature type="region of interest" description="Disordered" evidence="1">
    <location>
        <begin position="409"/>
        <end position="442"/>
    </location>
</feature>
<organism evidence="3">
    <name type="scientific">Tanacetum cinerariifolium</name>
    <name type="common">Dalmatian daisy</name>
    <name type="synonym">Chrysanthemum cinerariifolium</name>
    <dbReference type="NCBI Taxonomy" id="118510"/>
    <lineage>
        <taxon>Eukaryota</taxon>
        <taxon>Viridiplantae</taxon>
        <taxon>Streptophyta</taxon>
        <taxon>Embryophyta</taxon>
        <taxon>Tracheophyta</taxon>
        <taxon>Spermatophyta</taxon>
        <taxon>Magnoliopsida</taxon>
        <taxon>eudicotyledons</taxon>
        <taxon>Gunneridae</taxon>
        <taxon>Pentapetalae</taxon>
        <taxon>asterids</taxon>
        <taxon>campanulids</taxon>
        <taxon>Asterales</taxon>
        <taxon>Asteraceae</taxon>
        <taxon>Asteroideae</taxon>
        <taxon>Anthemideae</taxon>
        <taxon>Anthemidinae</taxon>
        <taxon>Tanacetum</taxon>
    </lineage>
</organism>
<name>A0A6L2LAC9_TANCI</name>
<comment type="caution">
    <text evidence="3">The sequence shown here is derived from an EMBL/GenBank/DDBJ whole genome shotgun (WGS) entry which is preliminary data.</text>
</comment>
<dbReference type="InterPro" id="IPR013103">
    <property type="entry name" value="RVT_2"/>
</dbReference>
<reference evidence="3" key="1">
    <citation type="journal article" date="2019" name="Sci. Rep.">
        <title>Draft genome of Tanacetum cinerariifolium, the natural source of mosquito coil.</title>
        <authorList>
            <person name="Yamashiro T."/>
            <person name="Shiraishi A."/>
            <person name="Satake H."/>
            <person name="Nakayama K."/>
        </authorList>
    </citation>
    <scope>NUCLEOTIDE SEQUENCE</scope>
</reference>
<protein>
    <submittedName>
        <fullName evidence="3">Gag-Pol polyprotein</fullName>
    </submittedName>
</protein>
<evidence type="ECO:0000259" key="2">
    <source>
        <dbReference type="Pfam" id="PF07727"/>
    </source>
</evidence>
<accession>A0A6L2LAC9</accession>
<feature type="domain" description="Reverse transcriptase Ty1/copia-type" evidence="2">
    <location>
        <begin position="1"/>
        <end position="42"/>
    </location>
</feature>
<dbReference type="EMBL" id="BKCJ010003944">
    <property type="protein sequence ID" value="GEU58099.1"/>
    <property type="molecule type" value="Genomic_DNA"/>
</dbReference>
<sequence length="442" mass="48401">MDVKTAFLYGPLKEEVYVNQPDGFVDPYHPDKVYRLKKALYDSNKLQGRGSGCIEGGAAKVALPAGVLELDTHSSSKADPLEKIPTALILPAPSTVVPPSSKISLAPVVAPPEIHRRRVILIQPREDIPIGQLYRTHPGGPCRALTAKKSIRPLPSHHLALWYTSHHLDRFTSGSPSGHLSLDHSSSGHYILGLYGVAMPISVGGLPIIYHVPTTTSELLARDSFSESSTEPSRKRCRSVAAIVTSSIHTTRALVPSRADLLLPHKRFRDSISLEDSVEEDIDTDVLEEIKANAMTIKVAVDRDIDARVNACIEVRVDVVVEIDIPDGMLIPDAVEHLEQRELEARSLIAGGEGASLLEHVTSLERSNARLRGTVMMERTRADRFWRRMSFMNTLAAYEATRATNALKAKNQIQNGSDRDNGNGGDRNGNPNENDRGVRPVA</sequence>
<proteinExistence type="predicted"/>
<dbReference type="Pfam" id="PF07727">
    <property type="entry name" value="RVT_2"/>
    <property type="match status" value="1"/>
</dbReference>
<gene>
    <name evidence="3" type="ORF">Tci_030077</name>
</gene>
<feature type="compositionally biased region" description="Basic and acidic residues" evidence="1">
    <location>
        <begin position="433"/>
        <end position="442"/>
    </location>
</feature>
<dbReference type="AlphaFoldDB" id="A0A6L2LAC9"/>
<evidence type="ECO:0000256" key="1">
    <source>
        <dbReference type="SAM" id="MobiDB-lite"/>
    </source>
</evidence>
<evidence type="ECO:0000313" key="3">
    <source>
        <dbReference type="EMBL" id="GEU58099.1"/>
    </source>
</evidence>